<keyword evidence="6" id="KW-1185">Reference proteome</keyword>
<dbReference type="Pfam" id="PF01656">
    <property type="entry name" value="CbiA"/>
    <property type="match status" value="1"/>
</dbReference>
<evidence type="ECO:0000256" key="2">
    <source>
        <dbReference type="ARBA" id="ARBA00022840"/>
    </source>
</evidence>
<evidence type="ECO:0000313" key="6">
    <source>
        <dbReference type="Proteomes" id="UP000479043"/>
    </source>
</evidence>
<reference evidence="5 6" key="1">
    <citation type="submission" date="2020-01" db="EMBL/GenBank/DDBJ databases">
        <authorList>
            <person name="Chen S."/>
        </authorList>
    </citation>
    <scope>NUCLEOTIDE SEQUENCE [LARGE SCALE GENOMIC DNA]</scope>
    <source>
        <strain evidence="5 6">GS-10</strain>
    </source>
</reference>
<evidence type="ECO:0000313" key="5">
    <source>
        <dbReference type="EMBL" id="MYM55481.1"/>
    </source>
</evidence>
<dbReference type="InterPro" id="IPR050445">
    <property type="entry name" value="Bact_polysacc_biosynth/exp"/>
</dbReference>
<accession>A0A6L8LHC6</accession>
<dbReference type="CDD" id="cd05387">
    <property type="entry name" value="BY-kinase"/>
    <property type="match status" value="1"/>
</dbReference>
<evidence type="ECO:0000259" key="4">
    <source>
        <dbReference type="Pfam" id="PF01656"/>
    </source>
</evidence>
<dbReference type="InterPro" id="IPR005702">
    <property type="entry name" value="Wzc-like_C"/>
</dbReference>
<comment type="caution">
    <text evidence="5">The sequence shown here is derived from an EMBL/GenBank/DDBJ whole genome shotgun (WGS) entry which is preliminary data.</text>
</comment>
<evidence type="ECO:0000256" key="1">
    <source>
        <dbReference type="ARBA" id="ARBA00022741"/>
    </source>
</evidence>
<dbReference type="PANTHER" id="PTHR32309">
    <property type="entry name" value="TYROSINE-PROTEIN KINASE"/>
    <property type="match status" value="1"/>
</dbReference>
<dbReference type="EMBL" id="WWEN01000003">
    <property type="protein sequence ID" value="MYM55481.1"/>
    <property type="molecule type" value="Genomic_DNA"/>
</dbReference>
<evidence type="ECO:0000256" key="3">
    <source>
        <dbReference type="SAM" id="MobiDB-lite"/>
    </source>
</evidence>
<keyword evidence="1" id="KW-0547">Nucleotide-binding</keyword>
<sequence>MVEQSRKFRRKQRPQQDEARGFPRPPRPPRLSEAEVEAEEKALREAFAWIDLEEEPDQEIEEDLLDADFGPLVSAPDIWADLPTIPVDSAVLDRNLIIAARRKEPAHAAFDVLRARLMQALAENGWKRVAITSPTRDCGKTFVTLNLAVALSRYENCRTVLMDLDMRNPSVAKTLGQQHVGSIGDYLRGLSPLRDHFFKFGENNLNIGSNLAIALNDRVEQYSSELLQEPTTADSIALMEETLKPNVVLLDLPPALAHDDVIAFRDNFDGVLVVIDGTKTQASQVREVMWQLGEDCPLLGVVLNKAEDATGEEYGY</sequence>
<dbReference type="AlphaFoldDB" id="A0A6L8LHC6"/>
<organism evidence="5 6">
    <name type="scientific">Thalassovita mangrovi</name>
    <dbReference type="NCBI Taxonomy" id="2692236"/>
    <lineage>
        <taxon>Bacteria</taxon>
        <taxon>Pseudomonadati</taxon>
        <taxon>Pseudomonadota</taxon>
        <taxon>Alphaproteobacteria</taxon>
        <taxon>Rhodobacterales</taxon>
        <taxon>Roseobacteraceae</taxon>
        <taxon>Thalassovita</taxon>
    </lineage>
</organism>
<dbReference type="RefSeq" id="WP_160973172.1">
    <property type="nucleotide sequence ID" value="NZ_WWEN01000003.1"/>
</dbReference>
<gene>
    <name evidence="5" type="ORF">GR167_09195</name>
</gene>
<feature type="domain" description="CobQ/CobB/MinD/ParA nucleotide binding" evidence="4">
    <location>
        <begin position="129"/>
        <end position="309"/>
    </location>
</feature>
<keyword evidence="2" id="KW-0067">ATP-binding</keyword>
<dbReference type="Gene3D" id="3.40.50.300">
    <property type="entry name" value="P-loop containing nucleotide triphosphate hydrolases"/>
    <property type="match status" value="1"/>
</dbReference>
<proteinExistence type="predicted"/>
<dbReference type="InterPro" id="IPR002586">
    <property type="entry name" value="CobQ/CobB/MinD/ParA_Nub-bd_dom"/>
</dbReference>
<dbReference type="PANTHER" id="PTHR32309:SF31">
    <property type="entry name" value="CAPSULAR EXOPOLYSACCHARIDE FAMILY"/>
    <property type="match status" value="1"/>
</dbReference>
<dbReference type="SUPFAM" id="SSF52540">
    <property type="entry name" value="P-loop containing nucleoside triphosphate hydrolases"/>
    <property type="match status" value="1"/>
</dbReference>
<dbReference type="InterPro" id="IPR027417">
    <property type="entry name" value="P-loop_NTPase"/>
</dbReference>
<dbReference type="Proteomes" id="UP000479043">
    <property type="component" value="Unassembled WGS sequence"/>
</dbReference>
<protein>
    <submittedName>
        <fullName evidence="5">Exopolysaccharide biosynthesis protein</fullName>
    </submittedName>
</protein>
<name>A0A6L8LHC6_9RHOB</name>
<feature type="region of interest" description="Disordered" evidence="3">
    <location>
        <begin position="1"/>
        <end position="37"/>
    </location>
</feature>